<evidence type="ECO:0008006" key="2">
    <source>
        <dbReference type="Google" id="ProtNLM"/>
    </source>
</evidence>
<gene>
    <name evidence="1" type="ORF">ENO26_05205</name>
</gene>
<accession>A0A7J2U311</accession>
<dbReference type="AlphaFoldDB" id="A0A7J2U311"/>
<protein>
    <recommendedName>
        <fullName evidence="2">THUMP domain-containing protein</fullName>
    </recommendedName>
</protein>
<comment type="caution">
    <text evidence="1">The sequence shown here is derived from an EMBL/GenBank/DDBJ whole genome shotgun (WGS) entry which is preliminary data.</text>
</comment>
<sequence>MMMHERDEKMISVKSSELKLIATTSIDLEHEACEDIENALVFIVSSVRCIPLERGGVVLVYTDDGCDPLKLIKTLVQSDVRCFWIYPVYKACRASYEDVLKCSLELLLQSSVSKPIRLLGKCRKRGVYIDSCSNLLKYVMPFLESLNIVSVDFKRPEYILRIEVVGSIAALSLYPASIENTFRVKRAPTT</sequence>
<name>A0A7J2U311_9CREN</name>
<dbReference type="EMBL" id="DSEU01000038">
    <property type="protein sequence ID" value="HEM66949.1"/>
    <property type="molecule type" value="Genomic_DNA"/>
</dbReference>
<organism evidence="1">
    <name type="scientific">Ignisphaera aggregans</name>
    <dbReference type="NCBI Taxonomy" id="334771"/>
    <lineage>
        <taxon>Archaea</taxon>
        <taxon>Thermoproteota</taxon>
        <taxon>Thermoprotei</taxon>
        <taxon>Desulfurococcales</taxon>
        <taxon>Desulfurococcaceae</taxon>
        <taxon>Ignisphaera</taxon>
    </lineage>
</organism>
<proteinExistence type="predicted"/>
<evidence type="ECO:0000313" key="1">
    <source>
        <dbReference type="EMBL" id="HEM66949.1"/>
    </source>
</evidence>
<reference evidence="1" key="1">
    <citation type="journal article" date="2020" name="mSystems">
        <title>Genome- and Community-Level Interaction Insights into Carbon Utilization and Element Cycling Functions of Hydrothermarchaeota in Hydrothermal Sediment.</title>
        <authorList>
            <person name="Zhou Z."/>
            <person name="Liu Y."/>
            <person name="Xu W."/>
            <person name="Pan J."/>
            <person name="Luo Z.H."/>
            <person name="Li M."/>
        </authorList>
    </citation>
    <scope>NUCLEOTIDE SEQUENCE [LARGE SCALE GENOMIC DNA]</scope>
    <source>
        <strain evidence="1">SpSt-125</strain>
    </source>
</reference>